<protein>
    <submittedName>
        <fullName evidence="1">Uncharacterized protein</fullName>
    </submittedName>
</protein>
<dbReference type="AlphaFoldDB" id="A0AAV4P902"/>
<evidence type="ECO:0000313" key="2">
    <source>
        <dbReference type="Proteomes" id="UP001054945"/>
    </source>
</evidence>
<accession>A0AAV4P902</accession>
<reference evidence="1 2" key="1">
    <citation type="submission" date="2021-06" db="EMBL/GenBank/DDBJ databases">
        <title>Caerostris extrusa draft genome.</title>
        <authorList>
            <person name="Kono N."/>
            <person name="Arakawa K."/>
        </authorList>
    </citation>
    <scope>NUCLEOTIDE SEQUENCE [LARGE SCALE GENOMIC DNA]</scope>
</reference>
<proteinExistence type="predicted"/>
<sequence>MAADFIFEIVGEYVSNIKELMCGRQFSSKSELIGNHNLVPFESEDSSFKVGGSEILAGSKCGGATSRLSVCGGGEQQGHVRSVDFTSDEVLKIDYYFADCSGHVHCVVVTGDDNVATRGKERTIRKTDAPGMNDWLFWVLVQVGGRFPKRRRYQLLLFYEISVNFRSWIVRIPTYQTKGVYVFSVIERIEV</sequence>
<name>A0AAV4P902_CAEEX</name>
<organism evidence="1 2">
    <name type="scientific">Caerostris extrusa</name>
    <name type="common">Bark spider</name>
    <name type="synonym">Caerostris bankana</name>
    <dbReference type="NCBI Taxonomy" id="172846"/>
    <lineage>
        <taxon>Eukaryota</taxon>
        <taxon>Metazoa</taxon>
        <taxon>Ecdysozoa</taxon>
        <taxon>Arthropoda</taxon>
        <taxon>Chelicerata</taxon>
        <taxon>Arachnida</taxon>
        <taxon>Araneae</taxon>
        <taxon>Araneomorphae</taxon>
        <taxon>Entelegynae</taxon>
        <taxon>Araneoidea</taxon>
        <taxon>Araneidae</taxon>
        <taxon>Caerostris</taxon>
    </lineage>
</organism>
<evidence type="ECO:0000313" key="1">
    <source>
        <dbReference type="EMBL" id="GIX93045.1"/>
    </source>
</evidence>
<keyword evidence="2" id="KW-1185">Reference proteome</keyword>
<gene>
    <name evidence="1" type="ORF">CEXT_539931</name>
</gene>
<dbReference type="EMBL" id="BPLR01004187">
    <property type="protein sequence ID" value="GIX93045.1"/>
    <property type="molecule type" value="Genomic_DNA"/>
</dbReference>
<comment type="caution">
    <text evidence="1">The sequence shown here is derived from an EMBL/GenBank/DDBJ whole genome shotgun (WGS) entry which is preliminary data.</text>
</comment>
<dbReference type="Proteomes" id="UP001054945">
    <property type="component" value="Unassembled WGS sequence"/>
</dbReference>